<evidence type="ECO:0000313" key="2">
    <source>
        <dbReference type="Proteomes" id="UP000318420"/>
    </source>
</evidence>
<protein>
    <submittedName>
        <fullName evidence="1">Uncharacterized protein</fullName>
    </submittedName>
</protein>
<evidence type="ECO:0000313" key="1">
    <source>
        <dbReference type="EMBL" id="QDH47217.1"/>
    </source>
</evidence>
<dbReference type="EMBL" id="MK838116">
    <property type="protein sequence ID" value="QDH47217.1"/>
    <property type="molecule type" value="Genomic_DNA"/>
</dbReference>
<accession>A0A514A1R0</accession>
<proteinExistence type="predicted"/>
<name>A0A514A1R0_9CAUD</name>
<dbReference type="Proteomes" id="UP000318420">
    <property type="component" value="Segment"/>
</dbReference>
<keyword evidence="2" id="KW-1185">Reference proteome</keyword>
<reference evidence="1 2" key="1">
    <citation type="submission" date="2019-04" db="EMBL/GenBank/DDBJ databases">
        <title>Novel bacteriophages capable of disrupting biofilms from clinical strains of Aeromonas hydrophila with intrinsic antibiotic resistance.</title>
        <authorList>
            <person name="Kabwe M."/>
            <person name="Brown T.L."/>
            <person name="Speirs L."/>
            <person name="Ku H."/>
            <person name="Leach M."/>
            <person name="Chan H.T."/>
            <person name="Petrovski S."/>
            <person name="Lock P."/>
            <person name="Tucci J."/>
        </authorList>
    </citation>
    <scope>NUCLEOTIDE SEQUENCE [LARGE SCALE GENOMIC DNA]</scope>
</reference>
<organism evidence="1 2">
    <name type="scientific">Aeromonas phage LAh10</name>
    <dbReference type="NCBI Taxonomy" id="2591025"/>
    <lineage>
        <taxon>Viruses</taxon>
        <taxon>Duplodnaviria</taxon>
        <taxon>Heunggongvirae</taxon>
        <taxon>Uroviricota</taxon>
        <taxon>Caudoviricetes</taxon>
        <taxon>Chimalliviridae</taxon>
        <taxon>Ludhianavirus</taxon>
        <taxon>Ludhianavirus LAh10</taxon>
    </lineage>
</organism>
<gene>
    <name evidence="1" type="ORF">LAh10_77</name>
</gene>
<sequence length="120" mass="13490">MKTEEIVNVLGLLDNDQDIEEITKAGIKSVRCESPEPHWIIGTDGVALRVRFITSIETANFFSISVGFVEDAEDPEGTFKTVAKSDREWVDQEYETLKQMICATVRELVSPWSPANPDPF</sequence>